<feature type="compositionally biased region" description="Basic and acidic residues" evidence="1">
    <location>
        <begin position="184"/>
        <end position="196"/>
    </location>
</feature>
<evidence type="ECO:0000313" key="3">
    <source>
        <dbReference type="Proteomes" id="UP000078540"/>
    </source>
</evidence>
<protein>
    <submittedName>
        <fullName evidence="2">Uncharacterized protein</fullName>
    </submittedName>
</protein>
<keyword evidence="3" id="KW-1185">Reference proteome</keyword>
<feature type="region of interest" description="Disordered" evidence="1">
    <location>
        <begin position="68"/>
        <end position="89"/>
    </location>
</feature>
<evidence type="ECO:0000256" key="1">
    <source>
        <dbReference type="SAM" id="MobiDB-lite"/>
    </source>
</evidence>
<sequence>MRNISTDEPRATLKWGWHGVARSSALCLRVVIVQSIVLPKLAQAEPFMFKNARYFPVDSFSKMTNGRIGDPDERYGKQKRGSAGNGGAQLTKNRYISTERSAPDTRAVTIVPSQLGNMQLVSFISHIVDFEVCEYACRVAIYRLDYNIYAPCTFVLCLGASKFGASNSSKFEPRCPTKSLTKIPSDREIYDRRQRNEGQASTKLE</sequence>
<organism evidence="2 3">
    <name type="scientific">Atta colombica</name>
    <dbReference type="NCBI Taxonomy" id="520822"/>
    <lineage>
        <taxon>Eukaryota</taxon>
        <taxon>Metazoa</taxon>
        <taxon>Ecdysozoa</taxon>
        <taxon>Arthropoda</taxon>
        <taxon>Hexapoda</taxon>
        <taxon>Insecta</taxon>
        <taxon>Pterygota</taxon>
        <taxon>Neoptera</taxon>
        <taxon>Endopterygota</taxon>
        <taxon>Hymenoptera</taxon>
        <taxon>Apocrita</taxon>
        <taxon>Aculeata</taxon>
        <taxon>Formicoidea</taxon>
        <taxon>Formicidae</taxon>
        <taxon>Myrmicinae</taxon>
        <taxon>Atta</taxon>
    </lineage>
</organism>
<accession>A0A195BHS0</accession>
<gene>
    <name evidence="2" type="ORF">ALC53_05689</name>
</gene>
<evidence type="ECO:0000313" key="2">
    <source>
        <dbReference type="EMBL" id="KYM83829.1"/>
    </source>
</evidence>
<proteinExistence type="predicted"/>
<dbReference type="AlphaFoldDB" id="A0A195BHS0"/>
<name>A0A195BHS0_9HYME</name>
<feature type="region of interest" description="Disordered" evidence="1">
    <location>
        <begin position="166"/>
        <end position="205"/>
    </location>
</feature>
<dbReference type="Proteomes" id="UP000078540">
    <property type="component" value="Unassembled WGS sequence"/>
</dbReference>
<dbReference type="EMBL" id="KQ976476">
    <property type="protein sequence ID" value="KYM83829.1"/>
    <property type="molecule type" value="Genomic_DNA"/>
</dbReference>
<reference evidence="2 3" key="1">
    <citation type="submission" date="2015-09" db="EMBL/GenBank/DDBJ databases">
        <title>Atta colombica WGS genome.</title>
        <authorList>
            <person name="Nygaard S."/>
            <person name="Hu H."/>
            <person name="Boomsma J."/>
            <person name="Zhang G."/>
        </authorList>
    </citation>
    <scope>NUCLEOTIDE SEQUENCE [LARGE SCALE GENOMIC DNA]</scope>
    <source>
        <strain evidence="2">Treedump-2</strain>
        <tissue evidence="2">Whole body</tissue>
    </source>
</reference>